<protein>
    <recommendedName>
        <fullName evidence="5">Transport permease protein</fullName>
    </recommendedName>
</protein>
<keyword evidence="9" id="KW-1185">Reference proteome</keyword>
<evidence type="ECO:0000256" key="1">
    <source>
        <dbReference type="ARBA" id="ARBA00004141"/>
    </source>
</evidence>
<dbReference type="PROSITE" id="PS51012">
    <property type="entry name" value="ABC_TM2"/>
    <property type="match status" value="1"/>
</dbReference>
<feature type="transmembrane region" description="Helical" evidence="5">
    <location>
        <begin position="198"/>
        <end position="218"/>
    </location>
</feature>
<dbReference type="InterPro" id="IPR013525">
    <property type="entry name" value="ABC2_TM"/>
</dbReference>
<keyword evidence="3 5" id="KW-1133">Transmembrane helix</keyword>
<evidence type="ECO:0000256" key="6">
    <source>
        <dbReference type="SAM" id="MobiDB-lite"/>
    </source>
</evidence>
<dbReference type="Proteomes" id="UP000319557">
    <property type="component" value="Chromosome"/>
</dbReference>
<reference evidence="8 9" key="1">
    <citation type="submission" date="2019-02" db="EMBL/GenBank/DDBJ databases">
        <title>Deep-cultivation of Planctomycetes and their phenomic and genomic characterization uncovers novel biology.</title>
        <authorList>
            <person name="Wiegand S."/>
            <person name="Jogler M."/>
            <person name="Boedeker C."/>
            <person name="Pinto D."/>
            <person name="Vollmers J."/>
            <person name="Rivas-Marin E."/>
            <person name="Kohn T."/>
            <person name="Peeters S.H."/>
            <person name="Heuer A."/>
            <person name="Rast P."/>
            <person name="Oberbeckmann S."/>
            <person name="Bunk B."/>
            <person name="Jeske O."/>
            <person name="Meyerdierks A."/>
            <person name="Storesund J.E."/>
            <person name="Kallscheuer N."/>
            <person name="Luecker S."/>
            <person name="Lage O.M."/>
            <person name="Pohl T."/>
            <person name="Merkel B.J."/>
            <person name="Hornburger P."/>
            <person name="Mueller R.-W."/>
            <person name="Bruemmer F."/>
            <person name="Labrenz M."/>
            <person name="Spormann A.M."/>
            <person name="Op den Camp H."/>
            <person name="Overmann J."/>
            <person name="Amann R."/>
            <person name="Jetten M.S.M."/>
            <person name="Mascher T."/>
            <person name="Medema M.H."/>
            <person name="Devos D.P."/>
            <person name="Kaster A.-K."/>
            <person name="Ovreas L."/>
            <person name="Rohde M."/>
            <person name="Galperin M.Y."/>
            <person name="Jogler C."/>
        </authorList>
    </citation>
    <scope>NUCLEOTIDE SEQUENCE [LARGE SCALE GENOMIC DNA]</scope>
    <source>
        <strain evidence="8 9">EC9</strain>
    </source>
</reference>
<dbReference type="KEGG" id="ruv:EC9_37010"/>
<dbReference type="Pfam" id="PF01061">
    <property type="entry name" value="ABC2_membrane"/>
    <property type="match status" value="1"/>
</dbReference>
<evidence type="ECO:0000259" key="7">
    <source>
        <dbReference type="PROSITE" id="PS51012"/>
    </source>
</evidence>
<evidence type="ECO:0000313" key="8">
    <source>
        <dbReference type="EMBL" id="QDS89501.1"/>
    </source>
</evidence>
<dbReference type="AlphaFoldDB" id="A0A517M3Q0"/>
<dbReference type="InterPro" id="IPR047817">
    <property type="entry name" value="ABC2_TM_bact-type"/>
</dbReference>
<proteinExistence type="inferred from homology"/>
<feature type="domain" description="ABC transmembrane type-2" evidence="7">
    <location>
        <begin position="53"/>
        <end position="294"/>
    </location>
</feature>
<dbReference type="InterPro" id="IPR000412">
    <property type="entry name" value="ABC_2_transport"/>
</dbReference>
<dbReference type="GO" id="GO:0140359">
    <property type="term" value="F:ABC-type transporter activity"/>
    <property type="evidence" value="ECO:0007669"/>
    <property type="project" value="InterPro"/>
</dbReference>
<feature type="region of interest" description="Disordered" evidence="6">
    <location>
        <begin position="1"/>
        <end position="27"/>
    </location>
</feature>
<feature type="transmembrane region" description="Helical" evidence="5">
    <location>
        <begin position="91"/>
        <end position="112"/>
    </location>
</feature>
<dbReference type="RefSeq" id="WP_145347256.1">
    <property type="nucleotide sequence ID" value="NZ_CP036261.1"/>
</dbReference>
<evidence type="ECO:0000313" key="9">
    <source>
        <dbReference type="Proteomes" id="UP000319557"/>
    </source>
</evidence>
<organism evidence="8 9">
    <name type="scientific">Rosistilla ulvae</name>
    <dbReference type="NCBI Taxonomy" id="1930277"/>
    <lineage>
        <taxon>Bacteria</taxon>
        <taxon>Pseudomonadati</taxon>
        <taxon>Planctomycetota</taxon>
        <taxon>Planctomycetia</taxon>
        <taxon>Pirellulales</taxon>
        <taxon>Pirellulaceae</taxon>
        <taxon>Rosistilla</taxon>
    </lineage>
</organism>
<dbReference type="PANTHER" id="PTHR43077:SF10">
    <property type="entry name" value="TRANSPORT PERMEASE PROTEIN"/>
    <property type="match status" value="1"/>
</dbReference>
<dbReference type="EMBL" id="CP036261">
    <property type="protein sequence ID" value="QDS89501.1"/>
    <property type="molecule type" value="Genomic_DNA"/>
</dbReference>
<feature type="compositionally biased region" description="Low complexity" evidence="6">
    <location>
        <begin position="1"/>
        <end position="13"/>
    </location>
</feature>
<keyword evidence="5" id="KW-1003">Cell membrane</keyword>
<dbReference type="GO" id="GO:0043190">
    <property type="term" value="C:ATP-binding cassette (ABC) transporter complex"/>
    <property type="evidence" value="ECO:0007669"/>
    <property type="project" value="InterPro"/>
</dbReference>
<evidence type="ECO:0000256" key="2">
    <source>
        <dbReference type="ARBA" id="ARBA00022692"/>
    </source>
</evidence>
<sequence length="300" mass="32727">MSTLTSETSESKPSPSPQASLGAGPSLDIRPSGIAAAWMLARREWTRFFRQKNRVVSAVVQPLLFWLMFGAGMRGSFSWTTSGQEGFFEYFLPGTIGLIVLFTAIFATISVIEDRREGFMQGVLVSPVGRWPVLVGKVVGGGGIAWAQAVLFLGLVLLFGMASPGINTVYALVLLAVMSITLCSVGMIVAWPMTSTQGFHAVMMLFLMPMWLLSGAFFPIPAISNATSIGQSILHWIMRCNPLSYSMVELRRLLYPEVTLADNVWGPSSMITWTVSLLFMVGSLVLAGWLMRGSRRADLV</sequence>
<keyword evidence="5" id="KW-0813">Transport</keyword>
<accession>A0A517M3Q0</accession>
<feature type="transmembrane region" description="Helical" evidence="5">
    <location>
        <begin position="53"/>
        <end position="71"/>
    </location>
</feature>
<name>A0A517M3Q0_9BACT</name>
<feature type="transmembrane region" description="Helical" evidence="5">
    <location>
        <begin position="168"/>
        <end position="191"/>
    </location>
</feature>
<feature type="transmembrane region" description="Helical" evidence="5">
    <location>
        <begin position="270"/>
        <end position="291"/>
    </location>
</feature>
<gene>
    <name evidence="8" type="ORF">EC9_37010</name>
</gene>
<dbReference type="PANTHER" id="PTHR43077">
    <property type="entry name" value="TRANSPORT PERMEASE YVFS-RELATED"/>
    <property type="match status" value="1"/>
</dbReference>
<dbReference type="InterPro" id="IPR051328">
    <property type="entry name" value="T7SS_ABC-Transporter"/>
</dbReference>
<keyword evidence="4 5" id="KW-0472">Membrane</keyword>
<evidence type="ECO:0000256" key="4">
    <source>
        <dbReference type="ARBA" id="ARBA00023136"/>
    </source>
</evidence>
<feature type="transmembrane region" description="Helical" evidence="5">
    <location>
        <begin position="133"/>
        <end position="162"/>
    </location>
</feature>
<evidence type="ECO:0000256" key="3">
    <source>
        <dbReference type="ARBA" id="ARBA00022989"/>
    </source>
</evidence>
<dbReference type="PRINTS" id="PR00164">
    <property type="entry name" value="ABC2TRNSPORT"/>
</dbReference>
<dbReference type="PIRSF" id="PIRSF006648">
    <property type="entry name" value="DrrB"/>
    <property type="match status" value="1"/>
</dbReference>
<evidence type="ECO:0000256" key="5">
    <source>
        <dbReference type="RuleBase" id="RU361157"/>
    </source>
</evidence>
<keyword evidence="2 5" id="KW-0812">Transmembrane</keyword>
<dbReference type="OrthoDB" id="9788252at2"/>
<comment type="subcellular location">
    <subcellularLocation>
        <location evidence="5">Cell membrane</location>
        <topology evidence="5">Multi-pass membrane protein</topology>
    </subcellularLocation>
    <subcellularLocation>
        <location evidence="1">Membrane</location>
        <topology evidence="1">Multi-pass membrane protein</topology>
    </subcellularLocation>
</comment>
<comment type="similarity">
    <text evidence="5">Belongs to the ABC-2 integral membrane protein family.</text>
</comment>